<dbReference type="GO" id="GO:0016787">
    <property type="term" value="F:hydrolase activity"/>
    <property type="evidence" value="ECO:0007669"/>
    <property type="project" value="UniProtKB-KW"/>
</dbReference>
<feature type="domain" description="Nudix hydrolase" evidence="4">
    <location>
        <begin position="4"/>
        <end position="143"/>
    </location>
</feature>
<dbReference type="EMBL" id="CP048268">
    <property type="protein sequence ID" value="QYN52862.1"/>
    <property type="molecule type" value="Genomic_DNA"/>
</dbReference>
<dbReference type="PANTHER" id="PTHR43736:SF1">
    <property type="entry name" value="DIHYDRONEOPTERIN TRIPHOSPHATE DIPHOSPHATASE"/>
    <property type="match status" value="1"/>
</dbReference>
<dbReference type="InterPro" id="IPR020084">
    <property type="entry name" value="NUDIX_hydrolase_CS"/>
</dbReference>
<gene>
    <name evidence="5" type="ORF">GYM71_05285</name>
</gene>
<dbReference type="PRINTS" id="PR00502">
    <property type="entry name" value="NUDIXFAMILY"/>
</dbReference>
<dbReference type="InterPro" id="IPR020476">
    <property type="entry name" value="Nudix_hydrolase"/>
</dbReference>
<dbReference type="Gene3D" id="3.90.79.10">
    <property type="entry name" value="Nucleoside Triphosphate Pyrophosphohydrolase"/>
    <property type="match status" value="1"/>
</dbReference>
<dbReference type="CDD" id="cd04686">
    <property type="entry name" value="NUDIX_Hydrolase"/>
    <property type="match status" value="1"/>
</dbReference>
<evidence type="ECO:0000256" key="2">
    <source>
        <dbReference type="ARBA" id="ARBA00022801"/>
    </source>
</evidence>
<sequence length="166" mass="19122">MSQKYHRAFGCYGIIGNSNELVVIRKNAGPYINRYDLPGGSLEDGEELAKAVVREVKEETGLEALHFDQIGVTSFRYPWDYQEWHYNQHICVFYRITSFTGKLQQNVEQFAGQDSLGAVKVPLAKINIQNSSPLVLKAKEYLLRPNEFSLQDQTYTDWQILQKPLF</sequence>
<accession>A0ABX8WAP7</accession>
<evidence type="ECO:0000259" key="4">
    <source>
        <dbReference type="PROSITE" id="PS51462"/>
    </source>
</evidence>
<name>A0ABX8WAP7_9LACO</name>
<dbReference type="Pfam" id="PF00293">
    <property type="entry name" value="NUDIX"/>
    <property type="match status" value="1"/>
</dbReference>
<reference evidence="5 6" key="1">
    <citation type="submission" date="2020-01" db="EMBL/GenBank/DDBJ databases">
        <title>Vast differences in strain-level diversity in the gut microbiota of two closely related honey bee species.</title>
        <authorList>
            <person name="Ellegaard K.M."/>
            <person name="Suenami S."/>
            <person name="Miyazaki R."/>
            <person name="Engel P."/>
        </authorList>
    </citation>
    <scope>NUCLEOTIDE SEQUENCE [LARGE SCALE GENOMIC DNA]</scope>
    <source>
        <strain evidence="5 6">ESL0416</strain>
    </source>
</reference>
<proteinExistence type="inferred from homology"/>
<dbReference type="InterPro" id="IPR000086">
    <property type="entry name" value="NUDIX_hydrolase_dom"/>
</dbReference>
<keyword evidence="6" id="KW-1185">Reference proteome</keyword>
<comment type="similarity">
    <text evidence="1 3">Belongs to the Nudix hydrolase family.</text>
</comment>
<dbReference type="InterPro" id="IPR015797">
    <property type="entry name" value="NUDIX_hydrolase-like_dom_sf"/>
</dbReference>
<evidence type="ECO:0000313" key="5">
    <source>
        <dbReference type="EMBL" id="QYN52862.1"/>
    </source>
</evidence>
<dbReference type="SUPFAM" id="SSF55811">
    <property type="entry name" value="Nudix"/>
    <property type="match status" value="1"/>
</dbReference>
<dbReference type="Proteomes" id="UP000826550">
    <property type="component" value="Chromosome"/>
</dbReference>
<keyword evidence="2 3" id="KW-0378">Hydrolase</keyword>
<dbReference type="PROSITE" id="PS51462">
    <property type="entry name" value="NUDIX"/>
    <property type="match status" value="1"/>
</dbReference>
<dbReference type="RefSeq" id="WP_220219699.1">
    <property type="nucleotide sequence ID" value="NZ_CP048268.1"/>
</dbReference>
<evidence type="ECO:0000313" key="6">
    <source>
        <dbReference type="Proteomes" id="UP000826550"/>
    </source>
</evidence>
<dbReference type="PANTHER" id="PTHR43736">
    <property type="entry name" value="ADP-RIBOSE PYROPHOSPHATASE"/>
    <property type="match status" value="1"/>
</dbReference>
<evidence type="ECO:0000256" key="1">
    <source>
        <dbReference type="ARBA" id="ARBA00005582"/>
    </source>
</evidence>
<protein>
    <submittedName>
        <fullName evidence="5">NUDIX hydrolase</fullName>
    </submittedName>
</protein>
<dbReference type="PROSITE" id="PS00893">
    <property type="entry name" value="NUDIX_BOX"/>
    <property type="match status" value="1"/>
</dbReference>
<evidence type="ECO:0000256" key="3">
    <source>
        <dbReference type="RuleBase" id="RU003476"/>
    </source>
</evidence>
<organism evidence="5 6">
    <name type="scientific">Lactobacillus panisapium</name>
    <dbReference type="NCBI Taxonomy" id="2012495"/>
    <lineage>
        <taxon>Bacteria</taxon>
        <taxon>Bacillati</taxon>
        <taxon>Bacillota</taxon>
        <taxon>Bacilli</taxon>
        <taxon>Lactobacillales</taxon>
        <taxon>Lactobacillaceae</taxon>
        <taxon>Lactobacillus</taxon>
    </lineage>
</organism>